<dbReference type="SMART" id="SM00191">
    <property type="entry name" value="Int_alpha"/>
    <property type="match status" value="5"/>
</dbReference>
<dbReference type="GeneTree" id="ENSGT00940000156303"/>
<feature type="repeat" description="FG-GAP" evidence="22">
    <location>
        <begin position="475"/>
        <end position="537"/>
    </location>
</feature>
<dbReference type="InterPro" id="IPR048285">
    <property type="entry name" value="Integrin_alpha_Ig-like_2"/>
</dbReference>
<evidence type="ECO:0000256" key="21">
    <source>
        <dbReference type="ARBA" id="ARBA00081841"/>
    </source>
</evidence>
<dbReference type="PROSITE" id="PS51470">
    <property type="entry name" value="FG_GAP"/>
    <property type="match status" value="4"/>
</dbReference>
<dbReference type="Proteomes" id="UP000009136">
    <property type="component" value="Chromosome 20"/>
</dbReference>
<evidence type="ECO:0000256" key="1">
    <source>
        <dbReference type="ARBA" id="ARBA00004479"/>
    </source>
</evidence>
<dbReference type="PROSITE" id="PS00242">
    <property type="entry name" value="INTEGRIN_ALPHA"/>
    <property type="match status" value="1"/>
</dbReference>
<dbReference type="Pfam" id="PF01839">
    <property type="entry name" value="FG-GAP"/>
    <property type="match status" value="2"/>
</dbReference>
<dbReference type="CDD" id="cd01469">
    <property type="entry name" value="vWA_integrins_alpha_subunit"/>
    <property type="match status" value="1"/>
</dbReference>
<dbReference type="InterPro" id="IPR013517">
    <property type="entry name" value="FG-GAP"/>
</dbReference>
<dbReference type="InterPro" id="IPR013519">
    <property type="entry name" value="Int_alpha_beta-p"/>
</dbReference>
<evidence type="ECO:0000256" key="19">
    <source>
        <dbReference type="ARBA" id="ARBA00078914"/>
    </source>
</evidence>
<evidence type="ECO:0000256" key="10">
    <source>
        <dbReference type="ARBA" id="ARBA00022989"/>
    </source>
</evidence>
<evidence type="ECO:0000256" key="13">
    <source>
        <dbReference type="ARBA" id="ARBA00023157"/>
    </source>
</evidence>
<feature type="chain" id="PRO_5041784345" description="Integrin alpha-2" evidence="23">
    <location>
        <begin position="28"/>
        <end position="1142"/>
    </location>
</feature>
<dbReference type="VGNC" id="VGNC:30313">
    <property type="gene designation" value="ITGA2"/>
</dbReference>
<keyword evidence="7" id="KW-0106">Calcium</keyword>
<dbReference type="PANTHER" id="PTHR23220:SF23">
    <property type="entry name" value="INTEGRIN ALPHA-2"/>
    <property type="match status" value="1"/>
</dbReference>
<dbReference type="Pfam" id="PF00092">
    <property type="entry name" value="VWA"/>
    <property type="match status" value="1"/>
</dbReference>
<dbReference type="GO" id="GO:0007229">
    <property type="term" value="P:integrin-mediated signaling pathway"/>
    <property type="evidence" value="ECO:0007669"/>
    <property type="project" value="UniProtKB-KW"/>
</dbReference>
<evidence type="ECO:0000313" key="26">
    <source>
        <dbReference type="Proteomes" id="UP000009136"/>
    </source>
</evidence>
<keyword evidence="11 23" id="KW-0401">Integrin</keyword>
<name>A0A3Q1NKA4_BOVIN</name>
<evidence type="ECO:0000256" key="9">
    <source>
        <dbReference type="ARBA" id="ARBA00022889"/>
    </source>
</evidence>
<comment type="similarity">
    <text evidence="2 23">Belongs to the integrin alpha chain family.</text>
</comment>
<dbReference type="PRINTS" id="PR01185">
    <property type="entry name" value="INTEGRINA"/>
</dbReference>
<keyword evidence="15" id="KW-0325">Glycoprotein</keyword>
<feature type="repeat" description="FG-GAP" evidence="22">
    <location>
        <begin position="600"/>
        <end position="662"/>
    </location>
</feature>
<evidence type="ECO:0000256" key="18">
    <source>
        <dbReference type="ARBA" id="ARBA00077193"/>
    </source>
</evidence>
<keyword evidence="26" id="KW-1185">Reference proteome</keyword>
<evidence type="ECO:0000256" key="17">
    <source>
        <dbReference type="ARBA" id="ARBA00068415"/>
    </source>
</evidence>
<evidence type="ECO:0000256" key="23">
    <source>
        <dbReference type="RuleBase" id="RU003762"/>
    </source>
</evidence>
<feature type="domain" description="VWFA" evidence="24">
    <location>
        <begin position="172"/>
        <end position="359"/>
    </location>
</feature>
<accession>A0A3Q1NKA4</accession>
<evidence type="ECO:0000256" key="12">
    <source>
        <dbReference type="ARBA" id="ARBA00023136"/>
    </source>
</evidence>
<comment type="subcellular location">
    <subcellularLocation>
        <location evidence="1 23">Membrane</location>
        <topology evidence="1 23">Single-pass type I membrane protein</topology>
    </subcellularLocation>
</comment>
<dbReference type="Gene3D" id="2.60.40.1530">
    <property type="entry name" value="ntegrin, alpha v. Chain A, domain 4"/>
    <property type="match status" value="1"/>
</dbReference>
<keyword evidence="14 23" id="KW-0675">Receptor</keyword>
<evidence type="ECO:0000259" key="24">
    <source>
        <dbReference type="PROSITE" id="PS50234"/>
    </source>
</evidence>
<evidence type="ECO:0000256" key="4">
    <source>
        <dbReference type="ARBA" id="ARBA00022723"/>
    </source>
</evidence>
<dbReference type="InterPro" id="IPR000413">
    <property type="entry name" value="Integrin_alpha"/>
</dbReference>
<keyword evidence="8" id="KW-0460">Magnesium</keyword>
<feature type="transmembrane region" description="Helical" evidence="23">
    <location>
        <begin position="1095"/>
        <end position="1117"/>
    </location>
</feature>
<evidence type="ECO:0000256" key="7">
    <source>
        <dbReference type="ARBA" id="ARBA00022837"/>
    </source>
</evidence>
<evidence type="ECO:0000256" key="20">
    <source>
        <dbReference type="ARBA" id="ARBA00080513"/>
    </source>
</evidence>
<dbReference type="VEuPathDB" id="HostDB:ENSBTAG00000019289"/>
<dbReference type="AlphaFoldDB" id="A0A3Q1NKA4"/>
<dbReference type="GO" id="GO:0009986">
    <property type="term" value="C:cell surface"/>
    <property type="evidence" value="ECO:0007669"/>
    <property type="project" value="UniProtKB-ARBA"/>
</dbReference>
<evidence type="ECO:0000256" key="2">
    <source>
        <dbReference type="ARBA" id="ARBA00008054"/>
    </source>
</evidence>
<dbReference type="InterPro" id="IPR002035">
    <property type="entry name" value="VWF_A"/>
</dbReference>
<dbReference type="SUPFAM" id="SSF69179">
    <property type="entry name" value="Integrin domains"/>
    <property type="match status" value="3"/>
</dbReference>
<comment type="subunit">
    <text evidence="16">Heterodimer of an alpha and a beta subunit. Alpha-2 associates with beta-1. Interacts with HPS5 and RAB21.</text>
</comment>
<evidence type="ECO:0000256" key="11">
    <source>
        <dbReference type="ARBA" id="ARBA00023037"/>
    </source>
</evidence>
<evidence type="ECO:0000256" key="14">
    <source>
        <dbReference type="ARBA" id="ARBA00023170"/>
    </source>
</evidence>
<feature type="signal peptide" evidence="23">
    <location>
        <begin position="1"/>
        <end position="27"/>
    </location>
</feature>
<evidence type="ECO:0000256" key="5">
    <source>
        <dbReference type="ARBA" id="ARBA00022729"/>
    </source>
</evidence>
<dbReference type="FunFam" id="2.130.10.130:FF:000008">
    <property type="entry name" value="Integrin subunit alpha 2"/>
    <property type="match status" value="1"/>
</dbReference>
<dbReference type="InterPro" id="IPR018184">
    <property type="entry name" value="Integrin_alpha_C_CS"/>
</dbReference>
<keyword evidence="6" id="KW-0677">Repeat</keyword>
<dbReference type="PRINTS" id="PR00453">
    <property type="entry name" value="VWFADOMAIN"/>
</dbReference>
<dbReference type="InterPro" id="IPR032695">
    <property type="entry name" value="Integrin_dom_sf"/>
</dbReference>
<dbReference type="InterPro" id="IPR048286">
    <property type="entry name" value="Integrin_alpha_Ig-like_3"/>
</dbReference>
<gene>
    <name evidence="25 27" type="primary">ITGA2</name>
</gene>
<sequence length="1142" mass="125890">MRPGRTGGTPLQLVLVFSQGILNCCVAYNVGLPKAKIFSGPSSEQFGYAVQQFINPKGNWLLVGSPWSGFPKNRMGDVYKCPVDLSTTTCEKLNLQTSTSMSNVTEMKTNMSLGLTLTRNVGTGGFLTCGPLWAQQCGSQYYTTGVCSDVSPDFQLRTSFAPAVQTCPSFIDVVVVCDESNSIYPWDAVKNFLEKFVQGLDIGPTKTQMGLIQYANNPRVVFNLNTFKSKDEMIKATSQTFQYGGDLTNTFKAIQYARDTAYSTAAGGRPGATKVMVVVTDGESHDGSKLKAVIDQCNKDNILRFGIAVLGYLNRNALDTKNLIKEIKAIASIPTERHFFNVSDEADLLEKAGTIGEQIFSIEGTVQGGDNFQMEMSQVGFSAEYSPQNNILMLGAVGAYDWSGTVVQKTPHGHLIFSKQAFEQILQDRNHSSYLGYSVASISTGNSVHFVAGAPRANYTGQIVLYSVNENGNVTVIQSHRGDQIGSYFGSVLCAVDVNKDTITDVLLVGAPMYMNDLKKEEGRVYLFTITKGILNWHQFLEGPKGLENARFGSAIAALSDINMDGFNDVIVGSPLENQNSGAVYIYNGHEGMIRLRYSQKILGSDRAFSSHLQYFGRSLDGYGDLNGDSITDVSVGAFGQVVQLWSQSIADVSVDASFTPKKITLLNKNAEIKLKLCFSAKFRPTNQNNQVAIVYNITIDEDQFSSRVISRGLFKENNERCLQKTMIVSQAQRCSEYIIHIQIPFHKDCGDDGVCISDLVLNVQQLPATQQQPFIVSNQNKRLTFSVQLKNKKESAYNTEIVVDFSENLFFASWSMPVDGTEVTCQIASSQKSVTCNVGYPALKSKQQVTFTINFDFNLQNLQNQASISFRALSESQEENMADNSVNLKLSLLYDAEIHITRSTNINFYEVSLDGNVSSVVHSFEDIGPKFIFSIKVTTGSVPVSMASVIIHIPQYTKDKNPLMYLTGVHTDQAGDISCEAEINPLKIGQTSSSVSFKSENFRHIKELNCRTASCSNIMCWLRDLQVKGEYFLNVSTRIWNGTFAASTFQTVQLTAAAEIDTYNPQIYVIEENTVTIPLTIMKPHEKVEVPTGVIVGSVIAGILLLLALVAILWKLGFFKRKYEKMAKNPDETDETTELNS</sequence>
<dbReference type="Gene3D" id="3.40.50.410">
    <property type="entry name" value="von Willebrand factor, type A domain"/>
    <property type="match status" value="1"/>
</dbReference>
<dbReference type="GO" id="GO:0007155">
    <property type="term" value="P:cell adhesion"/>
    <property type="evidence" value="ECO:0007669"/>
    <property type="project" value="UniProtKB-KW"/>
</dbReference>
<keyword evidence="10 23" id="KW-1133">Transmembrane helix</keyword>
<organism evidence="25 26">
    <name type="scientific">Bos taurus</name>
    <name type="common">Bovine</name>
    <dbReference type="NCBI Taxonomy" id="9913"/>
    <lineage>
        <taxon>Eukaryota</taxon>
        <taxon>Metazoa</taxon>
        <taxon>Chordata</taxon>
        <taxon>Craniata</taxon>
        <taxon>Vertebrata</taxon>
        <taxon>Euteleostomi</taxon>
        <taxon>Mammalia</taxon>
        <taxon>Eutheria</taxon>
        <taxon>Laurasiatheria</taxon>
        <taxon>Artiodactyla</taxon>
        <taxon>Ruminantia</taxon>
        <taxon>Pecora</taxon>
        <taxon>Bovidae</taxon>
        <taxon>Bovinae</taxon>
        <taxon>Bos</taxon>
    </lineage>
</organism>
<evidence type="ECO:0000256" key="8">
    <source>
        <dbReference type="ARBA" id="ARBA00022842"/>
    </source>
</evidence>
<reference evidence="25" key="3">
    <citation type="submission" date="2025-09" db="UniProtKB">
        <authorList>
            <consortium name="Ensembl"/>
        </authorList>
    </citation>
    <scope>IDENTIFICATION</scope>
    <source>
        <strain evidence="25">Hereford</strain>
    </source>
</reference>
<keyword evidence="12 23" id="KW-0472">Membrane</keyword>
<feature type="repeat" description="FG-GAP" evidence="22">
    <location>
        <begin position="538"/>
        <end position="596"/>
    </location>
</feature>
<evidence type="ECO:0000256" key="16">
    <source>
        <dbReference type="ARBA" id="ARBA00063497"/>
    </source>
</evidence>
<dbReference type="SUPFAM" id="SSF69318">
    <property type="entry name" value="Integrin alpha N-terminal domain"/>
    <property type="match status" value="1"/>
</dbReference>
<evidence type="ECO:0000256" key="6">
    <source>
        <dbReference type="ARBA" id="ARBA00022737"/>
    </source>
</evidence>
<protein>
    <recommendedName>
        <fullName evidence="17">Integrin alpha-2</fullName>
    </recommendedName>
    <alternativeName>
        <fullName evidence="20">CD49 antigen-like family member B</fullName>
    </alternativeName>
    <alternativeName>
        <fullName evidence="18">Collagen receptor</fullName>
    </alternativeName>
    <alternativeName>
        <fullName evidence="21">Platelet membrane glycoprotein Ia</fullName>
    </alternativeName>
    <alternativeName>
        <fullName evidence="19">VLA-2 subunit alpha</fullName>
    </alternativeName>
</protein>
<dbReference type="FunFam" id="3.40.50.410:FF:000012">
    <property type="entry name" value="Integrin, alpha 10"/>
    <property type="match status" value="1"/>
</dbReference>
<evidence type="ECO:0000256" key="22">
    <source>
        <dbReference type="PROSITE-ProRule" id="PRU00803"/>
    </source>
</evidence>
<dbReference type="OrthoDB" id="5317514at2759"/>
<proteinExistence type="inferred from homology"/>
<evidence type="ECO:0000313" key="27">
    <source>
        <dbReference type="VGNC" id="VGNC:30313"/>
    </source>
</evidence>
<dbReference type="Bgee" id="ENSBTAG00000019289">
    <property type="expression patterns" value="Expressed in cumulus cell and 98 other cell types or tissues"/>
</dbReference>
<feature type="repeat" description="FG-GAP" evidence="22">
    <location>
        <begin position="32"/>
        <end position="90"/>
    </location>
</feature>
<dbReference type="Gene3D" id="2.60.40.1510">
    <property type="entry name" value="ntegrin, alpha v. Chain A, domain 3"/>
    <property type="match status" value="1"/>
</dbReference>
<evidence type="ECO:0000256" key="15">
    <source>
        <dbReference type="ARBA" id="ARBA00023180"/>
    </source>
</evidence>
<keyword evidence="9 23" id="KW-0130">Cell adhesion</keyword>
<dbReference type="SMART" id="SM00327">
    <property type="entry name" value="VWA"/>
    <property type="match status" value="1"/>
</dbReference>
<dbReference type="Pfam" id="PF20805">
    <property type="entry name" value="Integrin_A_Ig_2"/>
    <property type="match status" value="1"/>
</dbReference>
<reference evidence="25" key="2">
    <citation type="submission" date="2025-08" db="UniProtKB">
        <authorList>
            <consortium name="Ensembl"/>
        </authorList>
    </citation>
    <scope>IDENTIFICATION</scope>
    <source>
        <strain evidence="25">Hereford</strain>
    </source>
</reference>
<dbReference type="PANTHER" id="PTHR23220">
    <property type="entry name" value="INTEGRIN ALPHA"/>
    <property type="match status" value="1"/>
</dbReference>
<dbReference type="InterPro" id="IPR028994">
    <property type="entry name" value="Integrin_alpha_N"/>
</dbReference>
<dbReference type="Ensembl" id="ENSBTAT00000084537.2">
    <property type="protein sequence ID" value="ENSBTAP00000072736.2"/>
    <property type="gene ID" value="ENSBTAG00000019289.8"/>
</dbReference>
<keyword evidence="3 23" id="KW-0812">Transmembrane</keyword>
<keyword evidence="13" id="KW-1015">Disulfide bond</keyword>
<evidence type="ECO:0000313" key="25">
    <source>
        <dbReference type="Ensembl" id="ENSBTAP00000072736.2"/>
    </source>
</evidence>
<dbReference type="Gene3D" id="2.130.10.130">
    <property type="entry name" value="Integrin alpha, N-terminal"/>
    <property type="match status" value="1"/>
</dbReference>
<dbReference type="SUPFAM" id="SSF53300">
    <property type="entry name" value="vWA-like"/>
    <property type="match status" value="1"/>
</dbReference>
<dbReference type="Pfam" id="PF20806">
    <property type="entry name" value="Integrin_A_Ig_3"/>
    <property type="match status" value="1"/>
</dbReference>
<dbReference type="GO" id="GO:0046872">
    <property type="term" value="F:metal ion binding"/>
    <property type="evidence" value="ECO:0007669"/>
    <property type="project" value="UniProtKB-KW"/>
</dbReference>
<dbReference type="Gene3D" id="1.20.5.930">
    <property type="entry name" value="Bicelle-embedded integrin alpha(iib) transmembrane segment"/>
    <property type="match status" value="1"/>
</dbReference>
<keyword evidence="5 23" id="KW-0732">Signal</keyword>
<evidence type="ECO:0000256" key="3">
    <source>
        <dbReference type="ARBA" id="ARBA00022692"/>
    </source>
</evidence>
<keyword evidence="4" id="KW-0479">Metal-binding</keyword>
<dbReference type="InterPro" id="IPR036465">
    <property type="entry name" value="vWFA_dom_sf"/>
</dbReference>
<reference evidence="25" key="1">
    <citation type="submission" date="2018-03" db="EMBL/GenBank/DDBJ databases">
        <title>ARS-UCD1.2.</title>
        <authorList>
            <person name="Rosen B.D."/>
            <person name="Bickhart D.M."/>
            <person name="Koren S."/>
            <person name="Schnabel R.D."/>
            <person name="Hall R."/>
            <person name="Zimin A."/>
            <person name="Dreischer C."/>
            <person name="Schultheiss S."/>
            <person name="Schroeder S.G."/>
            <person name="Elsik C.G."/>
            <person name="Couldrey C."/>
            <person name="Liu G.E."/>
            <person name="Van Tassell C.P."/>
            <person name="Phillippy A.M."/>
            <person name="Smith T.P.L."/>
            <person name="Medrano J.F."/>
        </authorList>
    </citation>
    <scope>NUCLEOTIDE SEQUENCE [LARGE SCALE GENOMIC DNA]</scope>
    <source>
        <strain evidence="25">Hereford</strain>
    </source>
</reference>
<dbReference type="Gene3D" id="2.60.40.1460">
    <property type="entry name" value="Integrin domains. Chain A, domain 2"/>
    <property type="match status" value="1"/>
</dbReference>
<dbReference type="GO" id="GO:0008305">
    <property type="term" value="C:integrin complex"/>
    <property type="evidence" value="ECO:0007669"/>
    <property type="project" value="InterPro"/>
</dbReference>
<dbReference type="PROSITE" id="PS50234">
    <property type="entry name" value="VWFA"/>
    <property type="match status" value="1"/>
</dbReference>